<reference evidence="2" key="1">
    <citation type="submission" date="2021-06" db="EMBL/GenBank/DDBJ databases">
        <title>Parelaphostrongylus tenuis whole genome reference sequence.</title>
        <authorList>
            <person name="Garwood T.J."/>
            <person name="Larsen P.A."/>
            <person name="Fountain-Jones N.M."/>
            <person name="Garbe J.R."/>
            <person name="Macchietto M.G."/>
            <person name="Kania S.A."/>
            <person name="Gerhold R.W."/>
            <person name="Richards J.E."/>
            <person name="Wolf T.M."/>
        </authorList>
    </citation>
    <scope>NUCLEOTIDE SEQUENCE</scope>
    <source>
        <strain evidence="2">MNPRO001-30</strain>
        <tissue evidence="2">Meninges</tissue>
    </source>
</reference>
<gene>
    <name evidence="2" type="ORF">KIN20_031371</name>
</gene>
<evidence type="ECO:0000256" key="1">
    <source>
        <dbReference type="SAM" id="MobiDB-lite"/>
    </source>
</evidence>
<dbReference type="EMBL" id="JAHQIW010006682">
    <property type="protein sequence ID" value="KAJ1369803.1"/>
    <property type="molecule type" value="Genomic_DNA"/>
</dbReference>
<protein>
    <submittedName>
        <fullName evidence="2">Uncharacterized protein</fullName>
    </submittedName>
</protein>
<feature type="compositionally biased region" description="Acidic residues" evidence="1">
    <location>
        <begin position="32"/>
        <end position="55"/>
    </location>
</feature>
<dbReference type="Proteomes" id="UP001196413">
    <property type="component" value="Unassembled WGS sequence"/>
</dbReference>
<accession>A0AAD5WHJ9</accession>
<evidence type="ECO:0000313" key="3">
    <source>
        <dbReference type="Proteomes" id="UP001196413"/>
    </source>
</evidence>
<sequence length="137" mass="15643">MADASKEIAVSSLEKDAANILDAKDAHNLQAEFEDSENTDDYDYQEENAPTEESETNSGGGKNEKIAKKSKINGRENEESEDRHIENIEDNTIKQSKDKESWRADTEQSQETTVLRRKPAKTEVKKVTKENKKKRRE</sequence>
<dbReference type="AlphaFoldDB" id="A0AAD5WHJ9"/>
<proteinExistence type="predicted"/>
<organism evidence="2 3">
    <name type="scientific">Parelaphostrongylus tenuis</name>
    <name type="common">Meningeal worm</name>
    <dbReference type="NCBI Taxonomy" id="148309"/>
    <lineage>
        <taxon>Eukaryota</taxon>
        <taxon>Metazoa</taxon>
        <taxon>Ecdysozoa</taxon>
        <taxon>Nematoda</taxon>
        <taxon>Chromadorea</taxon>
        <taxon>Rhabditida</taxon>
        <taxon>Rhabditina</taxon>
        <taxon>Rhabditomorpha</taxon>
        <taxon>Strongyloidea</taxon>
        <taxon>Metastrongylidae</taxon>
        <taxon>Parelaphostrongylus</taxon>
    </lineage>
</organism>
<keyword evidence="3" id="KW-1185">Reference proteome</keyword>
<evidence type="ECO:0000313" key="2">
    <source>
        <dbReference type="EMBL" id="KAJ1369803.1"/>
    </source>
</evidence>
<feature type="region of interest" description="Disordered" evidence="1">
    <location>
        <begin position="28"/>
        <end position="137"/>
    </location>
</feature>
<feature type="compositionally biased region" description="Basic and acidic residues" evidence="1">
    <location>
        <begin position="120"/>
        <end position="130"/>
    </location>
</feature>
<feature type="compositionally biased region" description="Basic and acidic residues" evidence="1">
    <location>
        <begin position="62"/>
        <end position="106"/>
    </location>
</feature>
<comment type="caution">
    <text evidence="2">The sequence shown here is derived from an EMBL/GenBank/DDBJ whole genome shotgun (WGS) entry which is preliminary data.</text>
</comment>
<name>A0AAD5WHJ9_PARTN</name>